<evidence type="ECO:0000259" key="1">
    <source>
        <dbReference type="Pfam" id="PF00582"/>
    </source>
</evidence>
<evidence type="ECO:0000313" key="3">
    <source>
        <dbReference type="Proteomes" id="UP000219453"/>
    </source>
</evidence>
<protein>
    <submittedName>
        <fullName evidence="2">Nucleotide-binding universal stress protein, UspA family</fullName>
    </submittedName>
</protein>
<dbReference type="AlphaFoldDB" id="A0A285P5U2"/>
<dbReference type="CDD" id="cd00293">
    <property type="entry name" value="USP-like"/>
    <property type="match status" value="1"/>
</dbReference>
<accession>A0A285P5U2</accession>
<dbReference type="Gene3D" id="3.40.50.620">
    <property type="entry name" value="HUPs"/>
    <property type="match status" value="1"/>
</dbReference>
<keyword evidence="3" id="KW-1185">Reference proteome</keyword>
<sequence length="152" mass="16420">MDRPLVVTDPSDRAPELIQEAGELAADADVPLHVLTVVSDEEFQNDAEVIDSIADVEGGSYNTTAEEYAESVANSAITDLLSNLDIETEAIGRAVEGDSERADTILSVAEDNDCDYIFLVGQRRRPTGKAVFGDTAQRVILNSDQYVVTLTE</sequence>
<dbReference type="InterPro" id="IPR014729">
    <property type="entry name" value="Rossmann-like_a/b/a_fold"/>
</dbReference>
<evidence type="ECO:0000313" key="2">
    <source>
        <dbReference type="EMBL" id="SNZ17094.1"/>
    </source>
</evidence>
<dbReference type="Proteomes" id="UP000219453">
    <property type="component" value="Unassembled WGS sequence"/>
</dbReference>
<dbReference type="Pfam" id="PF00582">
    <property type="entry name" value="Usp"/>
    <property type="match status" value="1"/>
</dbReference>
<dbReference type="OrthoDB" id="307404at2157"/>
<dbReference type="EMBL" id="OBEJ01000004">
    <property type="protein sequence ID" value="SNZ17094.1"/>
    <property type="molecule type" value="Genomic_DNA"/>
</dbReference>
<proteinExistence type="predicted"/>
<name>A0A285P5U2_NATPI</name>
<dbReference type="InterPro" id="IPR006016">
    <property type="entry name" value="UspA"/>
</dbReference>
<gene>
    <name evidence="2" type="ORF">SAMN06269185_2889</name>
</gene>
<dbReference type="SUPFAM" id="SSF52402">
    <property type="entry name" value="Adenine nucleotide alpha hydrolases-like"/>
    <property type="match status" value="1"/>
</dbReference>
<reference evidence="2 3" key="1">
    <citation type="submission" date="2017-09" db="EMBL/GenBank/DDBJ databases">
        <authorList>
            <person name="Ehlers B."/>
            <person name="Leendertz F.H."/>
        </authorList>
    </citation>
    <scope>NUCLEOTIDE SEQUENCE [LARGE SCALE GENOMIC DNA]</scope>
    <source>
        <strain evidence="2 3">DSM 27208</strain>
    </source>
</reference>
<feature type="domain" description="UspA" evidence="1">
    <location>
        <begin position="5"/>
        <end position="147"/>
    </location>
</feature>
<dbReference type="RefSeq" id="WP_097009781.1">
    <property type="nucleotide sequence ID" value="NZ_OBEJ01000004.1"/>
</dbReference>
<organism evidence="2 3">
    <name type="scientific">Natronoarchaeum philippinense</name>
    <dbReference type="NCBI Taxonomy" id="558529"/>
    <lineage>
        <taxon>Archaea</taxon>
        <taxon>Methanobacteriati</taxon>
        <taxon>Methanobacteriota</taxon>
        <taxon>Stenosarchaea group</taxon>
        <taxon>Halobacteria</taxon>
        <taxon>Halobacteriales</taxon>
        <taxon>Natronoarchaeaceae</taxon>
    </lineage>
</organism>